<dbReference type="PROSITE" id="PS51257">
    <property type="entry name" value="PROKAR_LIPOPROTEIN"/>
    <property type="match status" value="1"/>
</dbReference>
<gene>
    <name evidence="3" type="ORF">DESAM_21382</name>
</gene>
<feature type="chain" id="PRO_5003947182" evidence="1">
    <location>
        <begin position="24"/>
        <end position="167"/>
    </location>
</feature>
<dbReference type="Proteomes" id="UP000010808">
    <property type="component" value="Chromosome"/>
</dbReference>
<feature type="domain" description="FlgO" evidence="2">
    <location>
        <begin position="38"/>
        <end position="163"/>
    </location>
</feature>
<dbReference type="PATRIC" id="fig|1121451.3.peg.1627"/>
<dbReference type="HOGENOM" id="CLU_1591864_0_0_7"/>
<sequence>MNKLKKICLILIFLFLCSCSSRSNDYISPESETMKICYEIADRMAEQLRAKKITSLKIIKVAFVNIDNINRVSPNGRAYSEFIASRLCQQGFQVVELKLRTNNVEIVPFKGEMMLTYDQYNLAKEHNAAAALLGYYQNRRGEDISVFARIININDNVILASQDVSSL</sequence>
<dbReference type="EMBL" id="FO203522">
    <property type="protein sequence ID" value="CCO23659.1"/>
    <property type="molecule type" value="Genomic_DNA"/>
</dbReference>
<proteinExistence type="predicted"/>
<dbReference type="KEGG" id="dhy:DESAM_21382"/>
<dbReference type="eggNOG" id="ENOG5030ICB">
    <property type="taxonomic scope" value="Bacteria"/>
</dbReference>
<reference evidence="3 4" key="1">
    <citation type="submission" date="2012-10" db="EMBL/GenBank/DDBJ databases">
        <authorList>
            <person name="Genoscope - CEA"/>
        </authorList>
    </citation>
    <scope>NUCLEOTIDE SEQUENCE [LARGE SCALE GENOMIC DNA]</scope>
    <source>
        <strain evidence="4">AM13 / DSM 14728</strain>
    </source>
</reference>
<dbReference type="Pfam" id="PF17680">
    <property type="entry name" value="FlgO"/>
    <property type="match status" value="1"/>
</dbReference>
<keyword evidence="1" id="KW-0732">Signal</keyword>
<dbReference type="AlphaFoldDB" id="L0RA76"/>
<dbReference type="STRING" id="1121451.DESAM_21382"/>
<feature type="signal peptide" evidence="1">
    <location>
        <begin position="1"/>
        <end position="23"/>
    </location>
</feature>
<dbReference type="InterPro" id="IPR041215">
    <property type="entry name" value="FlgO_dom"/>
</dbReference>
<evidence type="ECO:0000256" key="1">
    <source>
        <dbReference type="SAM" id="SignalP"/>
    </source>
</evidence>
<protein>
    <submittedName>
        <fullName evidence="3">Putative Malate synthase G</fullName>
    </submittedName>
</protein>
<evidence type="ECO:0000313" key="3">
    <source>
        <dbReference type="EMBL" id="CCO23659.1"/>
    </source>
</evidence>
<keyword evidence="4" id="KW-1185">Reference proteome</keyword>
<name>L0RA76_9BACT</name>
<organism evidence="3 4">
    <name type="scientific">Maridesulfovibrio hydrothermalis AM13 = DSM 14728</name>
    <dbReference type="NCBI Taxonomy" id="1121451"/>
    <lineage>
        <taxon>Bacteria</taxon>
        <taxon>Pseudomonadati</taxon>
        <taxon>Thermodesulfobacteriota</taxon>
        <taxon>Desulfovibrionia</taxon>
        <taxon>Desulfovibrionales</taxon>
        <taxon>Desulfovibrionaceae</taxon>
        <taxon>Maridesulfovibrio</taxon>
    </lineage>
</organism>
<evidence type="ECO:0000313" key="4">
    <source>
        <dbReference type="Proteomes" id="UP000010808"/>
    </source>
</evidence>
<evidence type="ECO:0000259" key="2">
    <source>
        <dbReference type="Pfam" id="PF17680"/>
    </source>
</evidence>
<accession>L0RA76</accession>